<keyword evidence="12" id="KW-1185">Reference proteome</keyword>
<feature type="transmembrane region" description="Helical" evidence="10">
    <location>
        <begin position="391"/>
        <end position="408"/>
    </location>
</feature>
<gene>
    <name evidence="11" type="ORF">JF544_13405</name>
</gene>
<feature type="transmembrane region" description="Helical" evidence="10">
    <location>
        <begin position="322"/>
        <end position="341"/>
    </location>
</feature>
<keyword evidence="4" id="KW-0813">Transport</keyword>
<keyword evidence="7 10" id="KW-1133">Transmembrane helix</keyword>
<keyword evidence="6 10" id="KW-0812">Transmembrane</keyword>
<feature type="transmembrane region" description="Helical" evidence="10">
    <location>
        <begin position="54"/>
        <end position="73"/>
    </location>
</feature>
<feature type="transmembrane region" description="Helical" evidence="10">
    <location>
        <begin position="192"/>
        <end position="213"/>
    </location>
</feature>
<feature type="transmembrane region" description="Helical" evidence="10">
    <location>
        <begin position="165"/>
        <end position="186"/>
    </location>
</feature>
<dbReference type="Pfam" id="PF01554">
    <property type="entry name" value="MatE"/>
    <property type="match status" value="2"/>
</dbReference>
<dbReference type="InterPro" id="IPR048279">
    <property type="entry name" value="MdtK-like"/>
</dbReference>
<comment type="subcellular location">
    <subcellularLocation>
        <location evidence="1">Cell membrane</location>
        <topology evidence="1">Multi-pass membrane protein</topology>
    </subcellularLocation>
</comment>
<protein>
    <recommendedName>
        <fullName evidence="3">Multidrug export protein MepA</fullName>
    </recommendedName>
</protein>
<dbReference type="NCBIfam" id="TIGR00797">
    <property type="entry name" value="matE"/>
    <property type="match status" value="1"/>
</dbReference>
<dbReference type="InterPro" id="IPR051327">
    <property type="entry name" value="MATE_MepA_subfamily"/>
</dbReference>
<reference evidence="11 12" key="1">
    <citation type="submission" date="2020-12" db="EMBL/GenBank/DDBJ databases">
        <title>Oil enriched cultivation method for isolating marine PHA-producing bacteria.</title>
        <authorList>
            <person name="Zheng W."/>
            <person name="Yu S."/>
            <person name="Huang Y."/>
        </authorList>
    </citation>
    <scope>NUCLEOTIDE SEQUENCE [LARGE SCALE GENOMIC DNA]</scope>
    <source>
        <strain evidence="11 12">SY-2-6</strain>
    </source>
</reference>
<feature type="transmembrane region" description="Helical" evidence="10">
    <location>
        <begin position="94"/>
        <end position="117"/>
    </location>
</feature>
<proteinExistence type="inferred from homology"/>
<accession>A0ABS3DY23</accession>
<evidence type="ECO:0000256" key="1">
    <source>
        <dbReference type="ARBA" id="ARBA00004651"/>
    </source>
</evidence>
<keyword evidence="8 10" id="KW-0472">Membrane</keyword>
<dbReference type="PANTHER" id="PTHR43823">
    <property type="entry name" value="SPORULATION PROTEIN YKVU"/>
    <property type="match status" value="1"/>
</dbReference>
<dbReference type="Proteomes" id="UP000663970">
    <property type="component" value="Unassembled WGS sequence"/>
</dbReference>
<evidence type="ECO:0000256" key="10">
    <source>
        <dbReference type="SAM" id="Phobius"/>
    </source>
</evidence>
<evidence type="ECO:0000256" key="3">
    <source>
        <dbReference type="ARBA" id="ARBA00022106"/>
    </source>
</evidence>
<dbReference type="CDD" id="cd13143">
    <property type="entry name" value="MATE_MepA_like"/>
    <property type="match status" value="1"/>
</dbReference>
<evidence type="ECO:0000256" key="2">
    <source>
        <dbReference type="ARBA" id="ARBA00008417"/>
    </source>
</evidence>
<feature type="transmembrane region" description="Helical" evidence="10">
    <location>
        <begin position="414"/>
        <end position="434"/>
    </location>
</feature>
<dbReference type="EMBL" id="JAEKJY010000004">
    <property type="protein sequence ID" value="MBN8236257.1"/>
    <property type="molecule type" value="Genomic_DNA"/>
</dbReference>
<dbReference type="PANTHER" id="PTHR43823:SF4">
    <property type="entry name" value="SPORULATION PROTEIN YKVU"/>
    <property type="match status" value="1"/>
</dbReference>
<feature type="transmembrane region" description="Helical" evidence="10">
    <location>
        <begin position="270"/>
        <end position="291"/>
    </location>
</feature>
<sequence>MSGTHETLRTKPVKQVFFQYFFPALFGMMLMSINILIDGIFVGRGVGEEGLAGVNLAMPVFSLIFSISLWIGIGGGTIYSMHIGRGEPDKARSVFSLSTAASLVILAVIGTAGYFFVEPIAYWLGANADTFAPTVDYLTVLFLLGWLIALQQLLSIFVRNDGSPTLSMVALGVTAIVNIGLNYYMIFILEKGVFGAALATVLASVAGLVVLLLHFFKENTHLRKPVFLWSWKLLGAIMTIGFPSFLAEAGTLVFVAGYNIAIGALLGTEGVAAFSVVNYLHGFMFLSFFGIESALQPMISYYHGAGSRAAIKDSVRIGERTAAGLGIVLLIIGVLAARPLVSLFGVESEDVTDLAVNGIRLFFTGYLFLGFNFVYMTYFQSVGQIRPSTTIIVLRSFVFILPLLWLLPNWFGAAGVWLSLPLAEMLVAVLLAVITRKQVLKA</sequence>
<evidence type="ECO:0000256" key="9">
    <source>
        <dbReference type="ARBA" id="ARBA00023251"/>
    </source>
</evidence>
<dbReference type="InterPro" id="IPR002528">
    <property type="entry name" value="MATE_fam"/>
</dbReference>
<evidence type="ECO:0000256" key="5">
    <source>
        <dbReference type="ARBA" id="ARBA00022475"/>
    </source>
</evidence>
<feature type="transmembrane region" description="Helical" evidence="10">
    <location>
        <begin position="20"/>
        <end position="42"/>
    </location>
</feature>
<dbReference type="InterPro" id="IPR045070">
    <property type="entry name" value="MATE_MepA-like"/>
</dbReference>
<evidence type="ECO:0000313" key="12">
    <source>
        <dbReference type="Proteomes" id="UP000663970"/>
    </source>
</evidence>
<feature type="transmembrane region" description="Helical" evidence="10">
    <location>
        <begin position="233"/>
        <end position="258"/>
    </location>
</feature>
<name>A0ABS3DY23_9BACI</name>
<evidence type="ECO:0000256" key="8">
    <source>
        <dbReference type="ARBA" id="ARBA00023136"/>
    </source>
</evidence>
<feature type="transmembrane region" description="Helical" evidence="10">
    <location>
        <begin position="361"/>
        <end position="379"/>
    </location>
</feature>
<evidence type="ECO:0000256" key="7">
    <source>
        <dbReference type="ARBA" id="ARBA00022989"/>
    </source>
</evidence>
<feature type="transmembrane region" description="Helical" evidence="10">
    <location>
        <begin position="137"/>
        <end position="158"/>
    </location>
</feature>
<organism evidence="11 12">
    <name type="scientific">Halobacillus kuroshimensis</name>
    <dbReference type="NCBI Taxonomy" id="302481"/>
    <lineage>
        <taxon>Bacteria</taxon>
        <taxon>Bacillati</taxon>
        <taxon>Bacillota</taxon>
        <taxon>Bacilli</taxon>
        <taxon>Bacillales</taxon>
        <taxon>Bacillaceae</taxon>
        <taxon>Halobacillus</taxon>
    </lineage>
</organism>
<dbReference type="RefSeq" id="WP_206934586.1">
    <property type="nucleotide sequence ID" value="NZ_JAEKJY010000004.1"/>
</dbReference>
<keyword evidence="9" id="KW-0046">Antibiotic resistance</keyword>
<keyword evidence="5" id="KW-1003">Cell membrane</keyword>
<comment type="similarity">
    <text evidence="2">Belongs to the multi antimicrobial extrusion (MATE) (TC 2.A.66.1) family. MepA subfamily.</text>
</comment>
<evidence type="ECO:0000256" key="4">
    <source>
        <dbReference type="ARBA" id="ARBA00022448"/>
    </source>
</evidence>
<comment type="caution">
    <text evidence="11">The sequence shown here is derived from an EMBL/GenBank/DDBJ whole genome shotgun (WGS) entry which is preliminary data.</text>
</comment>
<evidence type="ECO:0000256" key="6">
    <source>
        <dbReference type="ARBA" id="ARBA00022692"/>
    </source>
</evidence>
<evidence type="ECO:0000313" key="11">
    <source>
        <dbReference type="EMBL" id="MBN8236257.1"/>
    </source>
</evidence>
<dbReference type="PIRSF" id="PIRSF006603">
    <property type="entry name" value="DinF"/>
    <property type="match status" value="1"/>
</dbReference>